<dbReference type="Pfam" id="PF04324">
    <property type="entry name" value="Fer2_BFD"/>
    <property type="match status" value="1"/>
</dbReference>
<evidence type="ECO:0000313" key="4">
    <source>
        <dbReference type="Proteomes" id="UP000515847"/>
    </source>
</evidence>
<dbReference type="AlphaFoldDB" id="A0A7G6DYL1"/>
<dbReference type="InterPro" id="IPR051691">
    <property type="entry name" value="Metab_Enz_Cyan_OpOx_G3PDH"/>
</dbReference>
<accession>A0A7G6DYL1</accession>
<name>A0A7G6DYL1_THEFR</name>
<proteinExistence type="predicted"/>
<gene>
    <name evidence="3" type="ORF">BR63_00370</name>
</gene>
<dbReference type="InterPro" id="IPR007419">
    <property type="entry name" value="BFD-like_2Fe2S-bd_dom"/>
</dbReference>
<dbReference type="OrthoDB" id="9801699at2"/>
<dbReference type="KEGG" id="tfr:BR63_00370"/>
<feature type="domain" description="BFD-like [2Fe-2S]-binding" evidence="2">
    <location>
        <begin position="9"/>
        <end position="60"/>
    </location>
</feature>
<dbReference type="PANTHER" id="PTHR42949">
    <property type="entry name" value="ANAEROBIC GLYCEROL-3-PHOSPHATE DEHYDROGENASE SUBUNIT B"/>
    <property type="match status" value="1"/>
</dbReference>
<dbReference type="InterPro" id="IPR041854">
    <property type="entry name" value="BFD-like_2Fe2S-bd_dom_sf"/>
</dbReference>
<dbReference type="Gene3D" id="1.10.10.1100">
    <property type="entry name" value="BFD-like [2Fe-2S]-binding domain"/>
    <property type="match status" value="1"/>
</dbReference>
<protein>
    <submittedName>
        <fullName evidence="3">(2Fe-2S)-binding protein</fullName>
    </submittedName>
</protein>
<dbReference type="GO" id="GO:0016491">
    <property type="term" value="F:oxidoreductase activity"/>
    <property type="evidence" value="ECO:0007669"/>
    <property type="project" value="UniProtKB-KW"/>
</dbReference>
<evidence type="ECO:0000259" key="2">
    <source>
        <dbReference type="Pfam" id="PF04324"/>
    </source>
</evidence>
<sequence>MSDATDKVYICRCEEVTKEEIEQAIREGATTLTGIKKRTHAGMGLCQGRTCRKLISGMLAGKKEPAEIIPPTSRPPVRTAKISEFVEEDEV</sequence>
<dbReference type="EMBL" id="CP045798">
    <property type="protein sequence ID" value="QNB44915.1"/>
    <property type="molecule type" value="Genomic_DNA"/>
</dbReference>
<dbReference type="RefSeq" id="WP_034424544.1">
    <property type="nucleotide sequence ID" value="NZ_CP045798.1"/>
</dbReference>
<evidence type="ECO:0000313" key="3">
    <source>
        <dbReference type="EMBL" id="QNB44915.1"/>
    </source>
</evidence>
<keyword evidence="4" id="KW-1185">Reference proteome</keyword>
<dbReference type="Proteomes" id="UP000515847">
    <property type="component" value="Chromosome"/>
</dbReference>
<evidence type="ECO:0000256" key="1">
    <source>
        <dbReference type="ARBA" id="ARBA00023002"/>
    </source>
</evidence>
<keyword evidence="1" id="KW-0560">Oxidoreductase</keyword>
<dbReference type="PANTHER" id="PTHR42949:SF3">
    <property type="entry name" value="ANAEROBIC GLYCEROL-3-PHOSPHATE DEHYDROGENASE SUBUNIT B"/>
    <property type="match status" value="1"/>
</dbReference>
<dbReference type="CDD" id="cd19946">
    <property type="entry name" value="GlpA-like_Fer2_BFD-like"/>
    <property type="match status" value="1"/>
</dbReference>
<organism evidence="3 4">
    <name type="scientific">Thermanaerosceptrum fracticalcis</name>
    <dbReference type="NCBI Taxonomy" id="1712410"/>
    <lineage>
        <taxon>Bacteria</taxon>
        <taxon>Bacillati</taxon>
        <taxon>Bacillota</taxon>
        <taxon>Clostridia</taxon>
        <taxon>Eubacteriales</taxon>
        <taxon>Peptococcaceae</taxon>
        <taxon>Thermanaerosceptrum</taxon>
    </lineage>
</organism>
<reference evidence="3 4" key="1">
    <citation type="journal article" date="2019" name="Front. Microbiol.">
        <title>Thermoanaerosceptrum fracticalcis gen. nov. sp. nov., a Novel Fumarate-Fermenting Microorganism From a Deep Fractured Carbonate Aquifer of the US Great Basin.</title>
        <authorList>
            <person name="Hamilton-Brehm S.D."/>
            <person name="Stewart L.E."/>
            <person name="Zavarin M."/>
            <person name="Caldwell M."/>
            <person name="Lawson P.A."/>
            <person name="Onstott T.C."/>
            <person name="Grzymski J."/>
            <person name="Neveux I."/>
            <person name="Lollar B.S."/>
            <person name="Russell C.E."/>
            <person name="Moser D.P."/>
        </authorList>
    </citation>
    <scope>NUCLEOTIDE SEQUENCE [LARGE SCALE GENOMIC DNA]</scope>
    <source>
        <strain evidence="3 4">DRI-13</strain>
    </source>
</reference>